<evidence type="ECO:0000313" key="2">
    <source>
        <dbReference type="Proteomes" id="UP001165041"/>
    </source>
</evidence>
<dbReference type="Proteomes" id="UP001165041">
    <property type="component" value="Unassembled WGS sequence"/>
</dbReference>
<reference evidence="1" key="1">
    <citation type="submission" date="2023-02" db="EMBL/GenBank/DDBJ databases">
        <title>Kitasatospora phosalacinea NBRC 14627.</title>
        <authorList>
            <person name="Ichikawa N."/>
            <person name="Sato H."/>
            <person name="Tonouchi N."/>
        </authorList>
    </citation>
    <scope>NUCLEOTIDE SEQUENCE</scope>
    <source>
        <strain evidence="1">NBRC 14627</strain>
    </source>
</reference>
<dbReference type="RefSeq" id="WP_285740674.1">
    <property type="nucleotide sequence ID" value="NZ_BSSA01000046.1"/>
</dbReference>
<gene>
    <name evidence="1" type="ORF">Kpho02_74200</name>
</gene>
<proteinExistence type="predicted"/>
<dbReference type="EMBL" id="BSSA01000046">
    <property type="protein sequence ID" value="GLW75123.1"/>
    <property type="molecule type" value="Genomic_DNA"/>
</dbReference>
<sequence>MNQYRPDVVAWAADNYENCRSIFTELGERPDLMRADPISALRRIESELSAGWQPNAMPDEEWVQFRTFLMVVLAEFLISYHGARWEWAVDPSSPLGGRWTVAGFPHPLGQETRPVDVGGIVNDTRSMDDVSFVGLVNRAEAESGMREISG</sequence>
<accession>A0A9W6V6B3</accession>
<dbReference type="AlphaFoldDB" id="A0A9W6V6B3"/>
<comment type="caution">
    <text evidence="1">The sequence shown here is derived from an EMBL/GenBank/DDBJ whole genome shotgun (WGS) entry which is preliminary data.</text>
</comment>
<organism evidence="1 2">
    <name type="scientific">Kitasatospora phosalacinea</name>
    <dbReference type="NCBI Taxonomy" id="2065"/>
    <lineage>
        <taxon>Bacteria</taxon>
        <taxon>Bacillati</taxon>
        <taxon>Actinomycetota</taxon>
        <taxon>Actinomycetes</taxon>
        <taxon>Kitasatosporales</taxon>
        <taxon>Streptomycetaceae</taxon>
        <taxon>Kitasatospora</taxon>
    </lineage>
</organism>
<evidence type="ECO:0000313" key="1">
    <source>
        <dbReference type="EMBL" id="GLW75123.1"/>
    </source>
</evidence>
<name>A0A9W6V6B3_9ACTN</name>
<protein>
    <submittedName>
        <fullName evidence="1">Uncharacterized protein</fullName>
    </submittedName>
</protein>